<feature type="non-terminal residue" evidence="1">
    <location>
        <position position="1"/>
    </location>
</feature>
<reference evidence="1" key="1">
    <citation type="submission" date="2021-01" db="EMBL/GenBank/DDBJ databases">
        <title>Phytophthora aleatoria, a newly-described species from Pinus radiata is distinct from Phytophthora cactorum isolates based on comparative genomics.</title>
        <authorList>
            <person name="Mcdougal R."/>
            <person name="Panda P."/>
            <person name="Williams N."/>
            <person name="Studholme D.J."/>
        </authorList>
    </citation>
    <scope>NUCLEOTIDE SEQUENCE</scope>
    <source>
        <strain evidence="1">NZFS 3830</strain>
    </source>
</reference>
<protein>
    <submittedName>
        <fullName evidence="1">Uncharacterized protein</fullName>
    </submittedName>
</protein>
<organism evidence="1 2">
    <name type="scientific">Phytophthora cactorum</name>
    <dbReference type="NCBI Taxonomy" id="29920"/>
    <lineage>
        <taxon>Eukaryota</taxon>
        <taxon>Sar</taxon>
        <taxon>Stramenopiles</taxon>
        <taxon>Oomycota</taxon>
        <taxon>Peronosporomycetes</taxon>
        <taxon>Peronosporales</taxon>
        <taxon>Peronosporaceae</taxon>
        <taxon>Phytophthora</taxon>
    </lineage>
</organism>
<accession>A0A8T1UXM6</accession>
<dbReference type="AlphaFoldDB" id="A0A8T1UXM6"/>
<sequence length="123" mass="12855">TNYGTHSVRTGVATFACGGGTGGPSIVSVCLPCGWPLACVQDRYFSCEFAGEQCLGRVVACFPVSDSNFAVIPPHDQVVYCSTVSGSGSEANLSDILRQCLASLVHRAELLLSNLPAPPPHSR</sequence>
<dbReference type="OrthoDB" id="78568at2759"/>
<evidence type="ECO:0000313" key="2">
    <source>
        <dbReference type="Proteomes" id="UP000688947"/>
    </source>
</evidence>
<dbReference type="Proteomes" id="UP000688947">
    <property type="component" value="Unassembled WGS sequence"/>
</dbReference>
<dbReference type="EMBL" id="JAENGZ010000058">
    <property type="protein sequence ID" value="KAG6971169.1"/>
    <property type="molecule type" value="Genomic_DNA"/>
</dbReference>
<comment type="caution">
    <text evidence="1">The sequence shown here is derived from an EMBL/GenBank/DDBJ whole genome shotgun (WGS) entry which is preliminary data.</text>
</comment>
<name>A0A8T1UXM6_9STRA</name>
<gene>
    <name evidence="1" type="ORF">JG687_00002212</name>
</gene>
<proteinExistence type="predicted"/>
<evidence type="ECO:0000313" key="1">
    <source>
        <dbReference type="EMBL" id="KAG6971169.1"/>
    </source>
</evidence>